<gene>
    <name evidence="1" type="ORF">KSF_062670</name>
</gene>
<name>A0A8J3N2K3_9CHLR</name>
<evidence type="ECO:0000313" key="1">
    <source>
        <dbReference type="EMBL" id="GHO96219.1"/>
    </source>
</evidence>
<dbReference type="RefSeq" id="WP_220206860.1">
    <property type="nucleotide sequence ID" value="NZ_BNJK01000001.1"/>
</dbReference>
<evidence type="ECO:0000313" key="2">
    <source>
        <dbReference type="Proteomes" id="UP000597444"/>
    </source>
</evidence>
<comment type="caution">
    <text evidence="1">The sequence shown here is derived from an EMBL/GenBank/DDBJ whole genome shotgun (WGS) entry which is preliminary data.</text>
</comment>
<sequence>MLQIAIAKQINLEDASFTTLFQSEDVAICDMSLATLEKHCLIEIDSYYHNALCNENYGLEMFRRATVLHDPYAWEALQRCFSGIARSWLRRHPRWEMACAIDSEENYVAQAFTRLWYASTKNENLHFQTLSAALGYLRASLNGTIMDTLRSYSRPKEMAWPETDSTELVMDELDETEELWTIICSMLSNEREVRVAYLHFRCGLKAREILQFCPEEFKDAQEIYSIRRNMFKRLMRNVDQIRWRLGAGD</sequence>
<keyword evidence="2" id="KW-1185">Reference proteome</keyword>
<proteinExistence type="predicted"/>
<reference evidence="1" key="1">
    <citation type="submission" date="2020-10" db="EMBL/GenBank/DDBJ databases">
        <title>Taxonomic study of unclassified bacteria belonging to the class Ktedonobacteria.</title>
        <authorList>
            <person name="Yabe S."/>
            <person name="Wang C.M."/>
            <person name="Zheng Y."/>
            <person name="Sakai Y."/>
            <person name="Cavaletti L."/>
            <person name="Monciardini P."/>
            <person name="Donadio S."/>
        </authorList>
    </citation>
    <scope>NUCLEOTIDE SEQUENCE</scope>
    <source>
        <strain evidence="1">ID150040</strain>
    </source>
</reference>
<accession>A0A8J3N2K3</accession>
<organism evidence="1 2">
    <name type="scientific">Reticulibacter mediterranei</name>
    <dbReference type="NCBI Taxonomy" id="2778369"/>
    <lineage>
        <taxon>Bacteria</taxon>
        <taxon>Bacillati</taxon>
        <taxon>Chloroflexota</taxon>
        <taxon>Ktedonobacteria</taxon>
        <taxon>Ktedonobacterales</taxon>
        <taxon>Reticulibacteraceae</taxon>
        <taxon>Reticulibacter</taxon>
    </lineage>
</organism>
<dbReference type="EMBL" id="BNJK01000001">
    <property type="protein sequence ID" value="GHO96219.1"/>
    <property type="molecule type" value="Genomic_DNA"/>
</dbReference>
<protein>
    <submittedName>
        <fullName evidence="1">Uncharacterized protein</fullName>
    </submittedName>
</protein>
<dbReference type="Proteomes" id="UP000597444">
    <property type="component" value="Unassembled WGS sequence"/>
</dbReference>
<dbReference type="AlphaFoldDB" id="A0A8J3N2K3"/>